<dbReference type="InterPro" id="IPR050351">
    <property type="entry name" value="BphY/WalK/GraS-like"/>
</dbReference>
<dbReference type="EMBL" id="BSDY01000010">
    <property type="protein sequence ID" value="GLI56758.1"/>
    <property type="molecule type" value="Genomic_DNA"/>
</dbReference>
<dbReference type="PANTHER" id="PTHR45453:SF3">
    <property type="entry name" value="HISTIDINE KINASE"/>
    <property type="match status" value="1"/>
</dbReference>
<keyword evidence="8" id="KW-0175">Coiled coil</keyword>
<dbReference type="Pfam" id="PF02518">
    <property type="entry name" value="HATPase_c"/>
    <property type="match status" value="1"/>
</dbReference>
<dbReference type="SMART" id="SM00388">
    <property type="entry name" value="HisKA"/>
    <property type="match status" value="1"/>
</dbReference>
<feature type="domain" description="Histidine kinase" evidence="10">
    <location>
        <begin position="252"/>
        <end position="464"/>
    </location>
</feature>
<dbReference type="CDD" id="cd00082">
    <property type="entry name" value="HisKA"/>
    <property type="match status" value="1"/>
</dbReference>
<dbReference type="InterPro" id="IPR003661">
    <property type="entry name" value="HisK_dim/P_dom"/>
</dbReference>
<dbReference type="SUPFAM" id="SSF55874">
    <property type="entry name" value="ATPase domain of HSP90 chaperone/DNA topoisomerase II/histidine kinase"/>
    <property type="match status" value="1"/>
</dbReference>
<keyword evidence="7" id="KW-0902">Two-component regulatory system</keyword>
<proteinExistence type="predicted"/>
<keyword evidence="9" id="KW-0812">Transmembrane</keyword>
<dbReference type="SUPFAM" id="SSF158472">
    <property type="entry name" value="HAMP domain-like"/>
    <property type="match status" value="1"/>
</dbReference>
<evidence type="ECO:0000256" key="3">
    <source>
        <dbReference type="ARBA" id="ARBA00012438"/>
    </source>
</evidence>
<evidence type="ECO:0000313" key="13">
    <source>
        <dbReference type="Proteomes" id="UP001144471"/>
    </source>
</evidence>
<dbReference type="FunFam" id="1.10.287.130:FF:000001">
    <property type="entry name" value="Two-component sensor histidine kinase"/>
    <property type="match status" value="1"/>
</dbReference>
<comment type="subcellular location">
    <subcellularLocation>
        <location evidence="2">Membrane</location>
    </subcellularLocation>
</comment>
<evidence type="ECO:0000256" key="8">
    <source>
        <dbReference type="SAM" id="Coils"/>
    </source>
</evidence>
<gene>
    <name evidence="12" type="ORF">PM10SUCC1_22720</name>
</gene>
<dbReference type="PANTHER" id="PTHR45453">
    <property type="entry name" value="PHOSPHATE REGULON SENSOR PROTEIN PHOR"/>
    <property type="match status" value="1"/>
</dbReference>
<dbReference type="Pfam" id="PF00512">
    <property type="entry name" value="HisKA"/>
    <property type="match status" value="1"/>
</dbReference>
<keyword evidence="13" id="KW-1185">Reference proteome</keyword>
<dbReference type="InterPro" id="IPR036097">
    <property type="entry name" value="HisK_dim/P_sf"/>
</dbReference>
<dbReference type="PROSITE" id="PS50109">
    <property type="entry name" value="HIS_KIN"/>
    <property type="match status" value="1"/>
</dbReference>
<dbReference type="InterPro" id="IPR003660">
    <property type="entry name" value="HAMP_dom"/>
</dbReference>
<dbReference type="SMART" id="SM00304">
    <property type="entry name" value="HAMP"/>
    <property type="match status" value="1"/>
</dbReference>
<sequence length="464" mass="53296">MKTKLSTDIFKYMIVVALAPIIIIYLLNVTLLDSYSIKMKWKELDRISYSLTQGSGQGDIPRIKREKNVEIYFFDKDNKYSYKLDEDIRGALDNTYWDGIKLGESRQITYQKGQGISLLMNITRITGNLYLIITTPVSSVEDAVKVSMSFYLYSFIIMALLSLVISYIFSRRVSIPIIELDKKAKSLSELDFSEKIELHTGNEIESLGESINLMSRKLEEAIENLKASNRELHADLIEEKKLEEMRKSFISSVNHELKTPLTIMKVYAEGITEGVAEPEEIGDYCATIVEEVENMERIIKELLYFSEIDAGYKKPQIEAFDLTELGKKVLSKFRMDFVEKKVNVNFRIDNLTVLGDIKLIERVLENFISNAVNFVPVEGRIDLEGIQEGDRVRVVVRNNGERIPQEKLEAIWKPFFKIEESRNRKYGGTGLGLSIVAKILEKHDSDYGVKNLDEGVEFYFTLKK</sequence>
<dbReference type="GO" id="GO:0016036">
    <property type="term" value="P:cellular response to phosphate starvation"/>
    <property type="evidence" value="ECO:0007669"/>
    <property type="project" value="TreeGrafter"/>
</dbReference>
<dbReference type="PROSITE" id="PS50885">
    <property type="entry name" value="HAMP"/>
    <property type="match status" value="1"/>
</dbReference>
<dbReference type="InterPro" id="IPR004358">
    <property type="entry name" value="Sig_transdc_His_kin-like_C"/>
</dbReference>
<evidence type="ECO:0000256" key="6">
    <source>
        <dbReference type="ARBA" id="ARBA00022777"/>
    </source>
</evidence>
<comment type="caution">
    <text evidence="12">The sequence shown here is derived from an EMBL/GenBank/DDBJ whole genome shotgun (WGS) entry which is preliminary data.</text>
</comment>
<keyword evidence="4" id="KW-0597">Phosphoprotein</keyword>
<dbReference type="GO" id="GO:0005886">
    <property type="term" value="C:plasma membrane"/>
    <property type="evidence" value="ECO:0007669"/>
    <property type="project" value="TreeGrafter"/>
</dbReference>
<dbReference type="Gene3D" id="1.10.287.130">
    <property type="match status" value="1"/>
</dbReference>
<reference evidence="12" key="1">
    <citation type="submission" date="2022-12" db="EMBL/GenBank/DDBJ databases">
        <title>Reference genome sequencing for broad-spectrum identification of bacterial and archaeal isolates by mass spectrometry.</title>
        <authorList>
            <person name="Sekiguchi Y."/>
            <person name="Tourlousse D.M."/>
        </authorList>
    </citation>
    <scope>NUCLEOTIDE SEQUENCE</scope>
    <source>
        <strain evidence="12">10succ1</strain>
    </source>
</reference>
<evidence type="ECO:0000256" key="9">
    <source>
        <dbReference type="SAM" id="Phobius"/>
    </source>
</evidence>
<keyword evidence="5" id="KW-0808">Transferase</keyword>
<dbReference type="CDD" id="cd06225">
    <property type="entry name" value="HAMP"/>
    <property type="match status" value="1"/>
</dbReference>
<dbReference type="Pfam" id="PF00672">
    <property type="entry name" value="HAMP"/>
    <property type="match status" value="1"/>
</dbReference>
<dbReference type="InterPro" id="IPR005467">
    <property type="entry name" value="His_kinase_dom"/>
</dbReference>
<comment type="catalytic activity">
    <reaction evidence="1">
        <text>ATP + protein L-histidine = ADP + protein N-phospho-L-histidine.</text>
        <dbReference type="EC" id="2.7.13.3"/>
    </reaction>
</comment>
<keyword evidence="9" id="KW-1133">Transmembrane helix</keyword>
<dbReference type="PRINTS" id="PR00344">
    <property type="entry name" value="BCTRLSENSOR"/>
</dbReference>
<evidence type="ECO:0000259" key="10">
    <source>
        <dbReference type="PROSITE" id="PS50109"/>
    </source>
</evidence>
<dbReference type="EC" id="2.7.13.3" evidence="3"/>
<protein>
    <recommendedName>
        <fullName evidence="3">histidine kinase</fullName>
        <ecNumber evidence="3">2.7.13.3</ecNumber>
    </recommendedName>
</protein>
<feature type="transmembrane region" description="Helical" evidence="9">
    <location>
        <begin position="12"/>
        <end position="32"/>
    </location>
</feature>
<evidence type="ECO:0000259" key="11">
    <source>
        <dbReference type="PROSITE" id="PS50885"/>
    </source>
</evidence>
<keyword evidence="6" id="KW-0418">Kinase</keyword>
<feature type="coiled-coil region" evidence="8">
    <location>
        <begin position="204"/>
        <end position="242"/>
    </location>
</feature>
<dbReference type="GO" id="GO:0000155">
    <property type="term" value="F:phosphorelay sensor kinase activity"/>
    <property type="evidence" value="ECO:0007669"/>
    <property type="project" value="InterPro"/>
</dbReference>
<name>A0A9W6GLS9_9FUSO</name>
<dbReference type="InterPro" id="IPR036890">
    <property type="entry name" value="HATPase_C_sf"/>
</dbReference>
<evidence type="ECO:0000256" key="5">
    <source>
        <dbReference type="ARBA" id="ARBA00022679"/>
    </source>
</evidence>
<feature type="transmembrane region" description="Helical" evidence="9">
    <location>
        <begin position="150"/>
        <end position="169"/>
    </location>
</feature>
<dbReference type="AlphaFoldDB" id="A0A9W6GLS9"/>
<evidence type="ECO:0000256" key="7">
    <source>
        <dbReference type="ARBA" id="ARBA00023012"/>
    </source>
</evidence>
<evidence type="ECO:0000313" key="12">
    <source>
        <dbReference type="EMBL" id="GLI56758.1"/>
    </source>
</evidence>
<dbReference type="SMART" id="SM00387">
    <property type="entry name" value="HATPase_c"/>
    <property type="match status" value="1"/>
</dbReference>
<feature type="domain" description="HAMP" evidence="11">
    <location>
        <begin position="171"/>
        <end position="223"/>
    </location>
</feature>
<evidence type="ECO:0000256" key="1">
    <source>
        <dbReference type="ARBA" id="ARBA00000085"/>
    </source>
</evidence>
<dbReference type="Proteomes" id="UP001144471">
    <property type="component" value="Unassembled WGS sequence"/>
</dbReference>
<dbReference type="Gene3D" id="3.30.565.10">
    <property type="entry name" value="Histidine kinase-like ATPase, C-terminal domain"/>
    <property type="match status" value="1"/>
</dbReference>
<dbReference type="RefSeq" id="WP_281836100.1">
    <property type="nucleotide sequence ID" value="NZ_BSDY01000010.1"/>
</dbReference>
<feature type="transmembrane region" description="Helical" evidence="9">
    <location>
        <begin position="116"/>
        <end position="138"/>
    </location>
</feature>
<organism evidence="12 13">
    <name type="scientific">Propionigenium maris DSM 9537</name>
    <dbReference type="NCBI Taxonomy" id="1123000"/>
    <lineage>
        <taxon>Bacteria</taxon>
        <taxon>Fusobacteriati</taxon>
        <taxon>Fusobacteriota</taxon>
        <taxon>Fusobacteriia</taxon>
        <taxon>Fusobacteriales</taxon>
        <taxon>Fusobacteriaceae</taxon>
        <taxon>Propionigenium</taxon>
    </lineage>
</organism>
<dbReference type="GO" id="GO:0004721">
    <property type="term" value="F:phosphoprotein phosphatase activity"/>
    <property type="evidence" value="ECO:0007669"/>
    <property type="project" value="TreeGrafter"/>
</dbReference>
<keyword evidence="9" id="KW-0472">Membrane</keyword>
<accession>A0A9W6GLS9</accession>
<dbReference type="InterPro" id="IPR003594">
    <property type="entry name" value="HATPase_dom"/>
</dbReference>
<evidence type="ECO:0000256" key="4">
    <source>
        <dbReference type="ARBA" id="ARBA00022553"/>
    </source>
</evidence>
<dbReference type="SUPFAM" id="SSF47384">
    <property type="entry name" value="Homodimeric domain of signal transducing histidine kinase"/>
    <property type="match status" value="1"/>
</dbReference>
<evidence type="ECO:0000256" key="2">
    <source>
        <dbReference type="ARBA" id="ARBA00004370"/>
    </source>
</evidence>
<dbReference type="Gene3D" id="6.10.340.10">
    <property type="match status" value="1"/>
</dbReference>